<reference evidence="7" key="1">
    <citation type="submission" date="2016-10" db="EMBL/GenBank/DDBJ databases">
        <title>Sequence of Gallionella enrichment culture.</title>
        <authorList>
            <person name="Poehlein A."/>
            <person name="Muehling M."/>
            <person name="Daniel R."/>
        </authorList>
    </citation>
    <scope>NUCLEOTIDE SEQUENCE</scope>
</reference>
<evidence type="ECO:0000256" key="2">
    <source>
        <dbReference type="ARBA" id="ARBA00022475"/>
    </source>
</evidence>
<dbReference type="GO" id="GO:0140359">
    <property type="term" value="F:ABC-type transporter activity"/>
    <property type="evidence" value="ECO:0007669"/>
    <property type="project" value="InterPro"/>
</dbReference>
<evidence type="ECO:0000256" key="5">
    <source>
        <dbReference type="ARBA" id="ARBA00023136"/>
    </source>
</evidence>
<organism evidence="7">
    <name type="scientific">mine drainage metagenome</name>
    <dbReference type="NCBI Taxonomy" id="410659"/>
    <lineage>
        <taxon>unclassified sequences</taxon>
        <taxon>metagenomes</taxon>
        <taxon>ecological metagenomes</taxon>
    </lineage>
</organism>
<protein>
    <submittedName>
        <fullName evidence="7">ABC-2 family transporter protein</fullName>
    </submittedName>
</protein>
<feature type="transmembrane region" description="Helical" evidence="6">
    <location>
        <begin position="168"/>
        <end position="189"/>
    </location>
</feature>
<feature type="transmembrane region" description="Helical" evidence="6">
    <location>
        <begin position="140"/>
        <end position="161"/>
    </location>
</feature>
<comment type="subcellular location">
    <subcellularLocation>
        <location evidence="1">Cell membrane</location>
        <topology evidence="1">Multi-pass membrane protein</topology>
    </subcellularLocation>
</comment>
<evidence type="ECO:0000256" key="4">
    <source>
        <dbReference type="ARBA" id="ARBA00022989"/>
    </source>
</evidence>
<evidence type="ECO:0000256" key="1">
    <source>
        <dbReference type="ARBA" id="ARBA00004651"/>
    </source>
</evidence>
<dbReference type="EMBL" id="MLJW01000010">
    <property type="protein sequence ID" value="OIR15025.1"/>
    <property type="molecule type" value="Genomic_DNA"/>
</dbReference>
<dbReference type="AlphaFoldDB" id="A0A1J5T2C3"/>
<dbReference type="GO" id="GO:0005886">
    <property type="term" value="C:plasma membrane"/>
    <property type="evidence" value="ECO:0007669"/>
    <property type="project" value="UniProtKB-SubCell"/>
</dbReference>
<feature type="transmembrane region" description="Helical" evidence="6">
    <location>
        <begin position="55"/>
        <end position="73"/>
    </location>
</feature>
<feature type="transmembrane region" description="Helical" evidence="6">
    <location>
        <begin position="107"/>
        <end position="128"/>
    </location>
</feature>
<name>A0A1J5T2C3_9ZZZZ</name>
<comment type="caution">
    <text evidence="7">The sequence shown here is derived from an EMBL/GenBank/DDBJ whole genome shotgun (WGS) entry which is preliminary data.</text>
</comment>
<evidence type="ECO:0000256" key="3">
    <source>
        <dbReference type="ARBA" id="ARBA00022692"/>
    </source>
</evidence>
<dbReference type="Pfam" id="PF12679">
    <property type="entry name" value="ABC2_membrane_2"/>
    <property type="match status" value="1"/>
</dbReference>
<sequence>MRHFFTILGHEIRALLVNPSTYIAAVLFLGVMGFVFSEVLDVYSKIPQETAPAVIFFRFFPIPALFIVPLLTMRCLAEERRLGTIETLLTTPVTSTEVVLGKYGAAYLLYVGLWACTGGFFYILYRFAGDARLIDPGPMLGGYCFIAVSSLLFVAIGVFSSSLSRNQAVAGITSFTLLFGLIVGLHYAIQLPIVQADLPHPVLSVLGSAAILDHFSDFSRGIVDTHEVLFYLSSTALTLIFSILSVEAKLLHS</sequence>
<dbReference type="InterPro" id="IPR051449">
    <property type="entry name" value="ABC-2_transporter_component"/>
</dbReference>
<dbReference type="PANTHER" id="PTHR30294">
    <property type="entry name" value="MEMBRANE COMPONENT OF ABC TRANSPORTER YHHJ-RELATED"/>
    <property type="match status" value="1"/>
</dbReference>
<gene>
    <name evidence="7" type="ORF">GALL_41430</name>
</gene>
<evidence type="ECO:0000256" key="6">
    <source>
        <dbReference type="SAM" id="Phobius"/>
    </source>
</evidence>
<keyword evidence="4 6" id="KW-1133">Transmembrane helix</keyword>
<keyword evidence="3 6" id="KW-0812">Transmembrane</keyword>
<keyword evidence="5 6" id="KW-0472">Membrane</keyword>
<accession>A0A1J5T2C3</accession>
<proteinExistence type="predicted"/>
<evidence type="ECO:0000313" key="7">
    <source>
        <dbReference type="EMBL" id="OIR15025.1"/>
    </source>
</evidence>
<feature type="transmembrane region" description="Helical" evidence="6">
    <location>
        <begin position="228"/>
        <end position="246"/>
    </location>
</feature>
<keyword evidence="2" id="KW-1003">Cell membrane</keyword>
<feature type="transmembrane region" description="Helical" evidence="6">
    <location>
        <begin position="12"/>
        <end position="35"/>
    </location>
</feature>
<dbReference type="PANTHER" id="PTHR30294:SF29">
    <property type="entry name" value="MULTIDRUG ABC TRANSPORTER PERMEASE YBHS-RELATED"/>
    <property type="match status" value="1"/>
</dbReference>